<organism evidence="2 3">
    <name type="scientific">Duganella violaceipulchra</name>
    <dbReference type="NCBI Taxonomy" id="2849652"/>
    <lineage>
        <taxon>Bacteria</taxon>
        <taxon>Pseudomonadati</taxon>
        <taxon>Pseudomonadota</taxon>
        <taxon>Betaproteobacteria</taxon>
        <taxon>Burkholderiales</taxon>
        <taxon>Oxalobacteraceae</taxon>
        <taxon>Telluria group</taxon>
        <taxon>Duganella</taxon>
    </lineage>
</organism>
<sequence>MMRAGAGAMLRVVLLGVLLGALAPARAAPPGPVRLVAADLPPYAIAAGGDSPGSMVEVAQELARRLGAPATVEFYPWQRALALTGVLPRTAVLPLTRTPEREPHYRWLVRLRQQHFVFVARHGSVDLRDLAGLARRPVVVLRGSPHKRTLQEMNFSTVAECASVRECMRMVGKGVADATYGGEDIHRYAANADGNREADFDFSAIVRSGDVWLGGSLDFSEDEARKWRAAHEALRADGTLARIQRKYGLAGN</sequence>
<dbReference type="InterPro" id="IPR001638">
    <property type="entry name" value="Solute-binding_3/MltF_N"/>
</dbReference>
<feature type="domain" description="Solute-binding protein family 3/N-terminal" evidence="1">
    <location>
        <begin position="32"/>
        <end position="251"/>
    </location>
</feature>
<evidence type="ECO:0000313" key="3">
    <source>
        <dbReference type="Proteomes" id="UP001162889"/>
    </source>
</evidence>
<dbReference type="Pfam" id="PF00497">
    <property type="entry name" value="SBP_bac_3"/>
    <property type="match status" value="1"/>
</dbReference>
<dbReference type="Proteomes" id="UP001162889">
    <property type="component" value="Unassembled WGS sequence"/>
</dbReference>
<dbReference type="PANTHER" id="PTHR38834">
    <property type="entry name" value="PERIPLASMIC SUBSTRATE BINDING PROTEIN FAMILY 3"/>
    <property type="match status" value="1"/>
</dbReference>
<gene>
    <name evidence="2" type="ORF">L1274_002032</name>
</gene>
<dbReference type="SUPFAM" id="SSF53850">
    <property type="entry name" value="Periplasmic binding protein-like II"/>
    <property type="match status" value="1"/>
</dbReference>
<dbReference type="Gene3D" id="3.40.190.10">
    <property type="entry name" value="Periplasmic binding protein-like II"/>
    <property type="match status" value="2"/>
</dbReference>
<name>A0ABT1GH77_9BURK</name>
<dbReference type="SMART" id="SM00062">
    <property type="entry name" value="PBPb"/>
    <property type="match status" value="1"/>
</dbReference>
<accession>A0ABT1GH77</accession>
<evidence type="ECO:0000313" key="2">
    <source>
        <dbReference type="EMBL" id="MCP2008324.1"/>
    </source>
</evidence>
<proteinExistence type="predicted"/>
<dbReference type="EMBL" id="JALJZU010000004">
    <property type="protein sequence ID" value="MCP2008324.1"/>
    <property type="molecule type" value="Genomic_DNA"/>
</dbReference>
<comment type="caution">
    <text evidence="2">The sequence shown here is derived from an EMBL/GenBank/DDBJ whole genome shotgun (WGS) entry which is preliminary data.</text>
</comment>
<keyword evidence="3" id="KW-1185">Reference proteome</keyword>
<evidence type="ECO:0000259" key="1">
    <source>
        <dbReference type="SMART" id="SM00062"/>
    </source>
</evidence>
<protein>
    <submittedName>
        <fullName evidence="2">Polar amino acid transport system substrate-binding protein</fullName>
    </submittedName>
</protein>
<dbReference type="PANTHER" id="PTHR38834:SF3">
    <property type="entry name" value="SOLUTE-BINDING PROTEIN FAMILY 3_N-TERMINAL DOMAIN-CONTAINING PROTEIN"/>
    <property type="match status" value="1"/>
</dbReference>
<reference evidence="2" key="1">
    <citation type="submission" date="2022-03" db="EMBL/GenBank/DDBJ databases">
        <title>Genome Encyclopedia of Bacteria and Archaea VI: Functional Genomics of Type Strains.</title>
        <authorList>
            <person name="Whitman W."/>
        </authorList>
    </citation>
    <scope>NUCLEOTIDE SEQUENCE</scope>
    <source>
        <strain evidence="2">HSC-15S17</strain>
    </source>
</reference>